<dbReference type="SUPFAM" id="SSF55811">
    <property type="entry name" value="Nudix"/>
    <property type="match status" value="1"/>
</dbReference>
<organism evidence="9 10">
    <name type="scientific">Terriglobus roseus</name>
    <dbReference type="NCBI Taxonomy" id="392734"/>
    <lineage>
        <taxon>Bacteria</taxon>
        <taxon>Pseudomonadati</taxon>
        <taxon>Acidobacteriota</taxon>
        <taxon>Terriglobia</taxon>
        <taxon>Terriglobales</taxon>
        <taxon>Acidobacteriaceae</taxon>
        <taxon>Terriglobus</taxon>
    </lineage>
</organism>
<dbReference type="GO" id="GO:0019693">
    <property type="term" value="P:ribose phosphate metabolic process"/>
    <property type="evidence" value="ECO:0007669"/>
    <property type="project" value="TreeGrafter"/>
</dbReference>
<name>A0A1G7EUW7_9BACT</name>
<comment type="cofactor">
    <cofactor evidence="2">
        <name>Mg(2+)</name>
        <dbReference type="ChEBI" id="CHEBI:18420"/>
    </cofactor>
</comment>
<keyword evidence="5" id="KW-0378">Hydrolase</keyword>
<dbReference type="GO" id="GO:0006753">
    <property type="term" value="P:nucleoside phosphate metabolic process"/>
    <property type="evidence" value="ECO:0007669"/>
    <property type="project" value="TreeGrafter"/>
</dbReference>
<gene>
    <name evidence="9" type="ORF">SAMN05444167_0098</name>
</gene>
<dbReference type="PANTHER" id="PTHR11839">
    <property type="entry name" value="UDP/ADP-SUGAR PYROPHOSPHATASE"/>
    <property type="match status" value="1"/>
</dbReference>
<dbReference type="GO" id="GO:0016787">
    <property type="term" value="F:hydrolase activity"/>
    <property type="evidence" value="ECO:0007669"/>
    <property type="project" value="UniProtKB-KW"/>
</dbReference>
<dbReference type="AlphaFoldDB" id="A0A1G7EUW7"/>
<evidence type="ECO:0000313" key="10">
    <source>
        <dbReference type="Proteomes" id="UP000182427"/>
    </source>
</evidence>
<evidence type="ECO:0000256" key="4">
    <source>
        <dbReference type="ARBA" id="ARBA00016377"/>
    </source>
</evidence>
<evidence type="ECO:0000256" key="3">
    <source>
        <dbReference type="ARBA" id="ARBA00007275"/>
    </source>
</evidence>
<comment type="similarity">
    <text evidence="3">Belongs to the Nudix hydrolase family. NudK subfamily.</text>
</comment>
<dbReference type="GO" id="GO:0005829">
    <property type="term" value="C:cytosol"/>
    <property type="evidence" value="ECO:0007669"/>
    <property type="project" value="TreeGrafter"/>
</dbReference>
<dbReference type="PROSITE" id="PS00893">
    <property type="entry name" value="NUDIX_BOX"/>
    <property type="match status" value="1"/>
</dbReference>
<dbReference type="Proteomes" id="UP000182427">
    <property type="component" value="Chromosome I"/>
</dbReference>
<evidence type="ECO:0000256" key="2">
    <source>
        <dbReference type="ARBA" id="ARBA00001946"/>
    </source>
</evidence>
<dbReference type="RefSeq" id="WP_419865728.1">
    <property type="nucleotide sequence ID" value="NZ_LT629690.1"/>
</dbReference>
<evidence type="ECO:0000256" key="6">
    <source>
        <dbReference type="ARBA" id="ARBA00032162"/>
    </source>
</evidence>
<proteinExistence type="inferred from homology"/>
<evidence type="ECO:0000256" key="5">
    <source>
        <dbReference type="ARBA" id="ARBA00022801"/>
    </source>
</evidence>
<dbReference type="Pfam" id="PF00293">
    <property type="entry name" value="NUDIX"/>
    <property type="match status" value="1"/>
</dbReference>
<dbReference type="EMBL" id="LT629690">
    <property type="protein sequence ID" value="SDE67235.1"/>
    <property type="molecule type" value="Genomic_DNA"/>
</dbReference>
<evidence type="ECO:0000259" key="8">
    <source>
        <dbReference type="PROSITE" id="PS51462"/>
    </source>
</evidence>
<dbReference type="InterPro" id="IPR000086">
    <property type="entry name" value="NUDIX_hydrolase_dom"/>
</dbReference>
<dbReference type="Gene3D" id="3.90.79.10">
    <property type="entry name" value="Nucleoside Triphosphate Pyrophosphohydrolase"/>
    <property type="match status" value="1"/>
</dbReference>
<dbReference type="CDD" id="cd03424">
    <property type="entry name" value="NUDIX_ADPRase_Nudt5_UGPPase_Nudt14"/>
    <property type="match status" value="1"/>
</dbReference>
<evidence type="ECO:0000256" key="1">
    <source>
        <dbReference type="ARBA" id="ARBA00000847"/>
    </source>
</evidence>
<comment type="catalytic activity">
    <reaction evidence="1">
        <text>GDP-alpha-D-mannose + H2O = alpha-D-mannose 1-phosphate + GMP + 2 H(+)</text>
        <dbReference type="Rhea" id="RHEA:27978"/>
        <dbReference type="ChEBI" id="CHEBI:15377"/>
        <dbReference type="ChEBI" id="CHEBI:15378"/>
        <dbReference type="ChEBI" id="CHEBI:57527"/>
        <dbReference type="ChEBI" id="CHEBI:58115"/>
        <dbReference type="ChEBI" id="CHEBI:58409"/>
    </reaction>
</comment>
<dbReference type="InterPro" id="IPR020084">
    <property type="entry name" value="NUDIX_hydrolase_CS"/>
</dbReference>
<accession>A0A1G7EUW7</accession>
<dbReference type="InterPro" id="IPR015797">
    <property type="entry name" value="NUDIX_hydrolase-like_dom_sf"/>
</dbReference>
<keyword evidence="10" id="KW-1185">Reference proteome</keyword>
<sequence length="241" mass="26305">MLDAGFDTLIAMAKRIAPTAPAKKKLTKLSSPKAKKGVVASAEMPKLPVKAPRVPKGKAQILSSKKAYQGKVFSVFTEKVREPNGVEAIRDVVRHSGSVVVLAVDESTNPADPLVVIERQFRHAADQYLLELPAGRVEPGEKTLAAAKRELIEETGYRAKKWTKLVRYYASPGFVAEWMEIYLATGIVAGTAQPEDDEKIEVRLLPLSELVRMCAAGEIHDGKTIIGALSYAQRLRDLSGK</sequence>
<feature type="domain" description="Nudix hydrolase" evidence="8">
    <location>
        <begin position="93"/>
        <end position="227"/>
    </location>
</feature>
<reference evidence="9 10" key="1">
    <citation type="submission" date="2016-10" db="EMBL/GenBank/DDBJ databases">
        <authorList>
            <person name="de Groot N.N."/>
        </authorList>
    </citation>
    <scope>NUCLEOTIDE SEQUENCE [LARGE SCALE GENOMIC DNA]</scope>
    <source>
        <strain evidence="9 10">GAS232</strain>
    </source>
</reference>
<protein>
    <recommendedName>
        <fullName evidence="4">GDP-mannose pyrophosphatase</fullName>
    </recommendedName>
    <alternativeName>
        <fullName evidence="6">GDP-mannose hydrolase</fullName>
    </alternativeName>
    <alternativeName>
        <fullName evidence="7">GDPMK</fullName>
    </alternativeName>
</protein>
<evidence type="ECO:0000313" key="9">
    <source>
        <dbReference type="EMBL" id="SDE67235.1"/>
    </source>
</evidence>
<dbReference type="PANTHER" id="PTHR11839:SF18">
    <property type="entry name" value="NUDIX HYDROLASE DOMAIN-CONTAINING PROTEIN"/>
    <property type="match status" value="1"/>
</dbReference>
<dbReference type="PROSITE" id="PS51462">
    <property type="entry name" value="NUDIX"/>
    <property type="match status" value="1"/>
</dbReference>
<evidence type="ECO:0000256" key="7">
    <source>
        <dbReference type="ARBA" id="ARBA00032272"/>
    </source>
</evidence>